<keyword evidence="1" id="KW-0145">Chemotaxis</keyword>
<feature type="compositionally biased region" description="Low complexity" evidence="4">
    <location>
        <begin position="484"/>
        <end position="506"/>
    </location>
</feature>
<comment type="similarity">
    <text evidence="2">Belongs to the methyl-accepting chemotaxis (MCP) protein family.</text>
</comment>
<dbReference type="InterPro" id="IPR051310">
    <property type="entry name" value="MCP_chemotaxis"/>
</dbReference>
<dbReference type="PROSITE" id="PS50111">
    <property type="entry name" value="CHEMOTAXIS_TRANSDUC_2"/>
    <property type="match status" value="1"/>
</dbReference>
<reference evidence="7 8" key="1">
    <citation type="submission" date="2024-04" db="EMBL/GenBank/DDBJ databases">
        <title>Novel species of the genus Ideonella isolated from streams.</title>
        <authorList>
            <person name="Lu H."/>
        </authorList>
    </citation>
    <scope>NUCLEOTIDE SEQUENCE [LARGE SCALE GENOMIC DNA]</scope>
    <source>
        <strain evidence="7 8">BYS139W</strain>
    </source>
</reference>
<feature type="compositionally biased region" description="Low complexity" evidence="4">
    <location>
        <begin position="523"/>
        <end position="536"/>
    </location>
</feature>
<feature type="transmembrane region" description="Helical" evidence="5">
    <location>
        <begin position="183"/>
        <end position="204"/>
    </location>
</feature>
<feature type="transmembrane region" description="Helical" evidence="5">
    <location>
        <begin position="107"/>
        <end position="126"/>
    </location>
</feature>
<organism evidence="7 8">
    <name type="scientific">Pseudaquabacterium rugosum</name>
    <dbReference type="NCBI Taxonomy" id="2984194"/>
    <lineage>
        <taxon>Bacteria</taxon>
        <taxon>Pseudomonadati</taxon>
        <taxon>Pseudomonadota</taxon>
        <taxon>Betaproteobacteria</taxon>
        <taxon>Burkholderiales</taxon>
        <taxon>Sphaerotilaceae</taxon>
        <taxon>Pseudaquabacterium</taxon>
    </lineage>
</organism>
<evidence type="ECO:0000256" key="2">
    <source>
        <dbReference type="ARBA" id="ARBA00029447"/>
    </source>
</evidence>
<keyword evidence="3" id="KW-0807">Transducer</keyword>
<evidence type="ECO:0000259" key="6">
    <source>
        <dbReference type="PROSITE" id="PS50111"/>
    </source>
</evidence>
<keyword evidence="8" id="KW-1185">Reference proteome</keyword>
<dbReference type="InterPro" id="IPR004089">
    <property type="entry name" value="MCPsignal_dom"/>
</dbReference>
<dbReference type="SUPFAM" id="SSF58104">
    <property type="entry name" value="Methyl-accepting chemotaxis protein (MCP) signaling domain"/>
    <property type="match status" value="1"/>
</dbReference>
<evidence type="ECO:0000256" key="1">
    <source>
        <dbReference type="ARBA" id="ARBA00022500"/>
    </source>
</evidence>
<keyword evidence="5" id="KW-1133">Transmembrane helix</keyword>
<dbReference type="EMBL" id="JBBUTF010000007">
    <property type="protein sequence ID" value="MEK8026189.1"/>
    <property type="molecule type" value="Genomic_DNA"/>
</dbReference>
<dbReference type="PRINTS" id="PR00260">
    <property type="entry name" value="CHEMTRNSDUCR"/>
</dbReference>
<dbReference type="Gene3D" id="1.10.287.950">
    <property type="entry name" value="Methyl-accepting chemotaxis protein"/>
    <property type="match status" value="1"/>
</dbReference>
<feature type="transmembrane region" description="Helical" evidence="5">
    <location>
        <begin position="74"/>
        <end position="95"/>
    </location>
</feature>
<evidence type="ECO:0000256" key="4">
    <source>
        <dbReference type="SAM" id="MobiDB-lite"/>
    </source>
</evidence>
<feature type="transmembrane region" description="Helical" evidence="5">
    <location>
        <begin position="18"/>
        <end position="39"/>
    </location>
</feature>
<feature type="domain" description="Methyl-accepting transducer" evidence="6">
    <location>
        <begin position="232"/>
        <end position="461"/>
    </location>
</feature>
<evidence type="ECO:0000256" key="5">
    <source>
        <dbReference type="SAM" id="Phobius"/>
    </source>
</evidence>
<name>A0ABU9BAM7_9BURK</name>
<dbReference type="PANTHER" id="PTHR43531">
    <property type="entry name" value="PROTEIN ICFG"/>
    <property type="match status" value="1"/>
</dbReference>
<proteinExistence type="inferred from homology"/>
<dbReference type="PANTHER" id="PTHR43531:SF11">
    <property type="entry name" value="METHYL-ACCEPTING CHEMOTAXIS PROTEIN 3"/>
    <property type="match status" value="1"/>
</dbReference>
<feature type="region of interest" description="Disordered" evidence="4">
    <location>
        <begin position="481"/>
        <end position="542"/>
    </location>
</feature>
<keyword evidence="5" id="KW-0472">Membrane</keyword>
<dbReference type="Proteomes" id="UP001368500">
    <property type="component" value="Unassembled WGS sequence"/>
</dbReference>
<comment type="caution">
    <text evidence="7">The sequence shown here is derived from an EMBL/GenBank/DDBJ whole genome shotgun (WGS) entry which is preliminary data.</text>
</comment>
<evidence type="ECO:0000313" key="7">
    <source>
        <dbReference type="EMBL" id="MEK8026189.1"/>
    </source>
</evidence>
<dbReference type="SMART" id="SM00283">
    <property type="entry name" value="MA"/>
    <property type="match status" value="1"/>
</dbReference>
<gene>
    <name evidence="7" type="ORF">AACH11_09485</name>
</gene>
<dbReference type="Pfam" id="PF00015">
    <property type="entry name" value="MCPsignal"/>
    <property type="match status" value="1"/>
</dbReference>
<protein>
    <submittedName>
        <fullName evidence="7">Methyl-accepting chemotaxis protein</fullName>
    </submittedName>
</protein>
<sequence length="542" mass="57190">MPHTPAPAVLSALGTTQVLSLCAALFAAVLTAVGGATWWHLRQRQWLLLTVSATIGAVYYGLEVRLAHIPPLTLTALLLSMLVWGLALEAFALALELDRGARQRLRVASALVFGATAGAMALTTLSRPWANAAYDLLLVGCVALAWRHGRLRSHRAVAAMLLAHPLLTVACLAGAYTEIELRYGRVLLGLAAMLVMLVEGLMVLQARTRRSVRALQRTQDRLHTLVDTLMQGTQDVAAAGDTMSGNAQSLAMRTDEQTLQLKASEGEVRALSGRVSQTAELATRVRSHCEQLREQGHAGSQAADAAEQAMARIQQAAGAMRESLSAIEGVAFQTNLLALNAAVEAARAGEAGRGFAVVAAEVRTLAQRSAQMAEAVRAQIRRTTELADDGAREVSALHRTLGQTCEAVDSVAGHMGRLNDDAQDQAQALQGVLDGLVRITELTDANAAMVAGSVMASQAMHESAERLREAVAAEGMLADDAPASTETSTSHSHSHSHSYSYSTETSPPARTSTAARSPRDAAQRQAGPAAPPATTGSSVDFF</sequence>
<evidence type="ECO:0000256" key="3">
    <source>
        <dbReference type="PROSITE-ProRule" id="PRU00284"/>
    </source>
</evidence>
<evidence type="ECO:0000313" key="8">
    <source>
        <dbReference type="Proteomes" id="UP001368500"/>
    </source>
</evidence>
<keyword evidence="5" id="KW-0812">Transmembrane</keyword>
<feature type="transmembrane region" description="Helical" evidence="5">
    <location>
        <begin position="46"/>
        <end position="62"/>
    </location>
</feature>
<accession>A0ABU9BAM7</accession>
<feature type="transmembrane region" description="Helical" evidence="5">
    <location>
        <begin position="156"/>
        <end position="177"/>
    </location>
</feature>
<dbReference type="RefSeq" id="WP_341373971.1">
    <property type="nucleotide sequence ID" value="NZ_JBBUTF010000007.1"/>
</dbReference>
<dbReference type="InterPro" id="IPR004090">
    <property type="entry name" value="Chemotax_Me-accpt_rcpt"/>
</dbReference>